<proteinExistence type="predicted"/>
<sequence>MYVMRSSQQFATLVMLLESWTGWKEGAGLADIEQGYPIYHPAAGAGGCSSNLSNRRAAFVQACPCCGIASQLQERLSAC</sequence>
<gene>
    <name evidence="1" type="ORF">K460DRAFT_79537</name>
</gene>
<dbReference type="EMBL" id="ML976615">
    <property type="protein sequence ID" value="KAF1848690.1"/>
    <property type="molecule type" value="Genomic_DNA"/>
</dbReference>
<accession>A0A9P4LB47</accession>
<organism evidence="1 2">
    <name type="scientific">Cucurbitaria berberidis CBS 394.84</name>
    <dbReference type="NCBI Taxonomy" id="1168544"/>
    <lineage>
        <taxon>Eukaryota</taxon>
        <taxon>Fungi</taxon>
        <taxon>Dikarya</taxon>
        <taxon>Ascomycota</taxon>
        <taxon>Pezizomycotina</taxon>
        <taxon>Dothideomycetes</taxon>
        <taxon>Pleosporomycetidae</taxon>
        <taxon>Pleosporales</taxon>
        <taxon>Pleosporineae</taxon>
        <taxon>Cucurbitariaceae</taxon>
        <taxon>Cucurbitaria</taxon>
    </lineage>
</organism>
<evidence type="ECO:0000313" key="1">
    <source>
        <dbReference type="EMBL" id="KAF1848690.1"/>
    </source>
</evidence>
<dbReference type="RefSeq" id="XP_040791253.1">
    <property type="nucleotide sequence ID" value="XM_040938693.1"/>
</dbReference>
<keyword evidence="2" id="KW-1185">Reference proteome</keyword>
<protein>
    <submittedName>
        <fullName evidence="1">Uncharacterized protein</fullName>
    </submittedName>
</protein>
<name>A0A9P4LB47_9PLEO</name>
<reference evidence="1" key="1">
    <citation type="submission" date="2020-01" db="EMBL/GenBank/DDBJ databases">
        <authorList>
            <consortium name="DOE Joint Genome Institute"/>
            <person name="Haridas S."/>
            <person name="Albert R."/>
            <person name="Binder M."/>
            <person name="Bloem J."/>
            <person name="Labutti K."/>
            <person name="Salamov A."/>
            <person name="Andreopoulos B."/>
            <person name="Baker S.E."/>
            <person name="Barry K."/>
            <person name="Bills G."/>
            <person name="Bluhm B.H."/>
            <person name="Cannon C."/>
            <person name="Castanera R."/>
            <person name="Culley D.E."/>
            <person name="Daum C."/>
            <person name="Ezra D."/>
            <person name="Gonzalez J.B."/>
            <person name="Henrissat B."/>
            <person name="Kuo A."/>
            <person name="Liang C."/>
            <person name="Lipzen A."/>
            <person name="Lutzoni F."/>
            <person name="Magnuson J."/>
            <person name="Mondo S."/>
            <person name="Nolan M."/>
            <person name="Ohm R."/>
            <person name="Pangilinan J."/>
            <person name="Park H.-J."/>
            <person name="Ramirez L."/>
            <person name="Alfaro M."/>
            <person name="Sun H."/>
            <person name="Tritt A."/>
            <person name="Yoshinaga Y."/>
            <person name="Zwiers L.-H."/>
            <person name="Turgeon B.G."/>
            <person name="Goodwin S.B."/>
            <person name="Spatafora J.W."/>
            <person name="Crous P.W."/>
            <person name="Grigoriev I.V."/>
        </authorList>
    </citation>
    <scope>NUCLEOTIDE SEQUENCE</scope>
    <source>
        <strain evidence="1">CBS 394.84</strain>
    </source>
</reference>
<dbReference type="GeneID" id="63855950"/>
<dbReference type="AlphaFoldDB" id="A0A9P4LB47"/>
<dbReference type="Proteomes" id="UP000800039">
    <property type="component" value="Unassembled WGS sequence"/>
</dbReference>
<evidence type="ECO:0000313" key="2">
    <source>
        <dbReference type="Proteomes" id="UP000800039"/>
    </source>
</evidence>
<comment type="caution">
    <text evidence="1">The sequence shown here is derived from an EMBL/GenBank/DDBJ whole genome shotgun (WGS) entry which is preliminary data.</text>
</comment>